<dbReference type="EMBL" id="BAABKQ010000001">
    <property type="protein sequence ID" value="GAA4823391.1"/>
    <property type="molecule type" value="Genomic_DNA"/>
</dbReference>
<evidence type="ECO:0000256" key="1">
    <source>
        <dbReference type="SAM" id="MobiDB-lite"/>
    </source>
</evidence>
<keyword evidence="3" id="KW-1185">Reference proteome</keyword>
<dbReference type="RefSeq" id="WP_200176190.1">
    <property type="nucleotide sequence ID" value="NZ_BAABKQ010000001.1"/>
</dbReference>
<feature type="region of interest" description="Disordered" evidence="1">
    <location>
        <begin position="46"/>
        <end position="72"/>
    </location>
</feature>
<dbReference type="Proteomes" id="UP001500839">
    <property type="component" value="Unassembled WGS sequence"/>
</dbReference>
<comment type="caution">
    <text evidence="2">The sequence shown here is derived from an EMBL/GenBank/DDBJ whole genome shotgun (WGS) entry which is preliminary data.</text>
</comment>
<reference evidence="3" key="1">
    <citation type="journal article" date="2019" name="Int. J. Syst. Evol. Microbiol.">
        <title>The Global Catalogue of Microorganisms (GCM) 10K type strain sequencing project: providing services to taxonomists for standard genome sequencing and annotation.</title>
        <authorList>
            <consortium name="The Broad Institute Genomics Platform"/>
            <consortium name="The Broad Institute Genome Sequencing Center for Infectious Disease"/>
            <person name="Wu L."/>
            <person name="Ma J."/>
        </authorList>
    </citation>
    <scope>NUCLEOTIDE SEQUENCE [LARGE SCALE GENOMIC DNA]</scope>
    <source>
        <strain evidence="3">JCM 18542</strain>
    </source>
</reference>
<accession>A0ABP9D1J6</accession>
<protein>
    <submittedName>
        <fullName evidence="2">Uncharacterized protein</fullName>
    </submittedName>
</protein>
<name>A0ABP9D1J6_9ACTN</name>
<proteinExistence type="predicted"/>
<evidence type="ECO:0000313" key="2">
    <source>
        <dbReference type="EMBL" id="GAA4823391.1"/>
    </source>
</evidence>
<sequence>MEEYFWVLKEPELDLMREIEPARLADLDEDALLEVHRRVRRARNKHAKNYRRAARENVSEMGGRGVAAPKGAKKRLRAEAFEEALARVSERVAVVAHEAAEKLKAERLAQAQENRGSGPDAQTAAGGKVDDTGRARAHKGTTGGMKRDASSQSQGAQRQAKRDGR</sequence>
<gene>
    <name evidence="2" type="ORF">GCM10023353_35130</name>
</gene>
<organism evidence="2 3">
    <name type="scientific">Tomitella cavernea</name>
    <dbReference type="NCBI Taxonomy" id="1387982"/>
    <lineage>
        <taxon>Bacteria</taxon>
        <taxon>Bacillati</taxon>
        <taxon>Actinomycetota</taxon>
        <taxon>Actinomycetes</taxon>
        <taxon>Mycobacteriales</taxon>
        <taxon>Tomitella</taxon>
    </lineage>
</organism>
<evidence type="ECO:0000313" key="3">
    <source>
        <dbReference type="Proteomes" id="UP001500839"/>
    </source>
</evidence>
<feature type="region of interest" description="Disordered" evidence="1">
    <location>
        <begin position="106"/>
        <end position="165"/>
    </location>
</feature>